<dbReference type="Gene3D" id="3.30.559.10">
    <property type="entry name" value="Chloramphenicol acetyltransferase-like domain"/>
    <property type="match status" value="1"/>
</dbReference>
<accession>A0A939LSE6</accession>
<dbReference type="PANTHER" id="PTHR43178">
    <property type="entry name" value="DIHYDROLIPOAMIDE ACETYLTRANSFERASE COMPONENT OF PYRUVATE DEHYDROGENASE COMPLEX"/>
    <property type="match status" value="1"/>
</dbReference>
<evidence type="ECO:0000256" key="5">
    <source>
        <dbReference type="ARBA" id="ARBA00023315"/>
    </source>
</evidence>
<sequence length="299" mass="31596">MVGITSSIRGPLGVCRVGVSPGCYPGWTRARSATPGAAPDIDGDTAAMNTHSAPHEGATPAEALYGTTEKVTRIRATIARRMTESLQGSAQLTATVEVDLSAISAYRAQEKDAFREREGVGLSYLPFIIRAAVEALQAHPKMNATIDLDAGLIRYPDGEHIGVAVDTPRGLLVPVIKDAGTMGVAELARSIGDLAERSRTGKVGLEDLSGGTFTVTNYGSVGTLIDTPIINQPQAAILGTGAIVRRPVAVQDPERGEVVEVRSMMYLSLSYDHRLIDGADAGRFLSLVKQRLESGEMAI</sequence>
<dbReference type="GO" id="GO:0005737">
    <property type="term" value="C:cytoplasm"/>
    <property type="evidence" value="ECO:0007669"/>
    <property type="project" value="TreeGrafter"/>
</dbReference>
<evidence type="ECO:0000256" key="2">
    <source>
        <dbReference type="ARBA" id="ARBA00007317"/>
    </source>
</evidence>
<comment type="cofactor">
    <cofactor evidence="1">
        <name>(R)-lipoate</name>
        <dbReference type="ChEBI" id="CHEBI:83088"/>
    </cofactor>
</comment>
<keyword evidence="8" id="KW-1185">Reference proteome</keyword>
<keyword evidence="4" id="KW-0450">Lipoyl</keyword>
<organism evidence="7 8">
    <name type="scientific">Leucobacter ruminantium</name>
    <dbReference type="NCBI Taxonomy" id="1289170"/>
    <lineage>
        <taxon>Bacteria</taxon>
        <taxon>Bacillati</taxon>
        <taxon>Actinomycetota</taxon>
        <taxon>Actinomycetes</taxon>
        <taxon>Micrococcales</taxon>
        <taxon>Microbacteriaceae</taxon>
        <taxon>Leucobacter</taxon>
    </lineage>
</organism>
<dbReference type="InterPro" id="IPR001078">
    <property type="entry name" value="2-oxoacid_DH_actylTfrase"/>
</dbReference>
<evidence type="ECO:0000256" key="1">
    <source>
        <dbReference type="ARBA" id="ARBA00001938"/>
    </source>
</evidence>
<evidence type="ECO:0000313" key="8">
    <source>
        <dbReference type="Proteomes" id="UP000664398"/>
    </source>
</evidence>
<dbReference type="EMBL" id="JAGDYL010000001">
    <property type="protein sequence ID" value="MBO1804025.1"/>
    <property type="molecule type" value="Genomic_DNA"/>
</dbReference>
<feature type="domain" description="2-oxoacid dehydrogenase acyltransferase catalytic" evidence="6">
    <location>
        <begin position="67"/>
        <end position="295"/>
    </location>
</feature>
<name>A0A939LSE6_9MICO</name>
<proteinExistence type="inferred from homology"/>
<comment type="caution">
    <text evidence="7">The sequence shown here is derived from an EMBL/GenBank/DDBJ whole genome shotgun (WGS) entry which is preliminary data.</text>
</comment>
<evidence type="ECO:0000256" key="4">
    <source>
        <dbReference type="ARBA" id="ARBA00022823"/>
    </source>
</evidence>
<dbReference type="FunFam" id="3.30.559.10:FF:000007">
    <property type="entry name" value="Dihydrolipoamide acetyltransferase component of pyruvate dehydrogenase complex"/>
    <property type="match status" value="1"/>
</dbReference>
<dbReference type="Pfam" id="PF00198">
    <property type="entry name" value="2-oxoacid_dh"/>
    <property type="match status" value="1"/>
</dbReference>
<evidence type="ECO:0000313" key="7">
    <source>
        <dbReference type="EMBL" id="MBO1804025.1"/>
    </source>
</evidence>
<dbReference type="InterPro" id="IPR050743">
    <property type="entry name" value="2-oxoacid_DH_E2_comp"/>
</dbReference>
<comment type="similarity">
    <text evidence="2">Belongs to the 2-oxoacid dehydrogenase family.</text>
</comment>
<dbReference type="Proteomes" id="UP000664398">
    <property type="component" value="Unassembled WGS sequence"/>
</dbReference>
<gene>
    <name evidence="7" type="ORF">J4H91_01660</name>
</gene>
<evidence type="ECO:0000256" key="3">
    <source>
        <dbReference type="ARBA" id="ARBA00022679"/>
    </source>
</evidence>
<protein>
    <submittedName>
        <fullName evidence="7">2-oxo acid dehydrogenase subunit E2</fullName>
    </submittedName>
</protein>
<dbReference type="GO" id="GO:0031405">
    <property type="term" value="F:lipoic acid binding"/>
    <property type="evidence" value="ECO:0007669"/>
    <property type="project" value="TreeGrafter"/>
</dbReference>
<dbReference type="GO" id="GO:0016407">
    <property type="term" value="F:acetyltransferase activity"/>
    <property type="evidence" value="ECO:0007669"/>
    <property type="project" value="TreeGrafter"/>
</dbReference>
<keyword evidence="5" id="KW-0012">Acyltransferase</keyword>
<reference evidence="7" key="1">
    <citation type="submission" date="2021-03" db="EMBL/GenBank/DDBJ databases">
        <title>Leucobacter chromiisoli sp. nov., isolated from chromium-containing soil of chemical plant.</title>
        <authorList>
            <person name="Xu Z."/>
        </authorList>
    </citation>
    <scope>NUCLEOTIDE SEQUENCE</scope>
    <source>
        <strain evidence="7">A2</strain>
    </source>
</reference>
<dbReference type="SUPFAM" id="SSF52777">
    <property type="entry name" value="CoA-dependent acyltransferases"/>
    <property type="match status" value="1"/>
</dbReference>
<keyword evidence="3" id="KW-0808">Transferase</keyword>
<dbReference type="PANTHER" id="PTHR43178:SF5">
    <property type="entry name" value="LIPOAMIDE ACYLTRANSFERASE COMPONENT OF BRANCHED-CHAIN ALPHA-KETO ACID DEHYDROGENASE COMPLEX, MITOCHONDRIAL"/>
    <property type="match status" value="1"/>
</dbReference>
<dbReference type="AlphaFoldDB" id="A0A939LSE6"/>
<evidence type="ECO:0000259" key="6">
    <source>
        <dbReference type="Pfam" id="PF00198"/>
    </source>
</evidence>
<dbReference type="InterPro" id="IPR023213">
    <property type="entry name" value="CAT-like_dom_sf"/>
</dbReference>